<gene>
    <name evidence="5" type="ORF">Agabi119p4_10092</name>
</gene>
<dbReference type="GO" id="GO:0046976">
    <property type="term" value="F:histone H3K27 methyltransferase activity"/>
    <property type="evidence" value="ECO:0007669"/>
    <property type="project" value="TreeGrafter"/>
</dbReference>
<name>A0A8H7C271_AGABI</name>
<keyword evidence="1" id="KW-0805">Transcription regulation</keyword>
<dbReference type="Gene3D" id="2.170.270.10">
    <property type="entry name" value="SET domain"/>
    <property type="match status" value="1"/>
</dbReference>
<dbReference type="GO" id="GO:0035098">
    <property type="term" value="C:ESC/E(Z) complex"/>
    <property type="evidence" value="ECO:0007669"/>
    <property type="project" value="TreeGrafter"/>
</dbReference>
<evidence type="ECO:0000256" key="2">
    <source>
        <dbReference type="ARBA" id="ARBA00023163"/>
    </source>
</evidence>
<evidence type="ECO:0000313" key="6">
    <source>
        <dbReference type="Proteomes" id="UP000629468"/>
    </source>
</evidence>
<sequence length="588" mass="66355">MDPDSASALVFSVFRTSWIDFSHWKKHHISTTLDSLQRQPTSLGISDSDLDDDDDDDSESTDSGPRWEVTLYNSDKEQTANYRLPISTIEVDATKPHPKYTSCPPAARNVIVGDDSHCMPFIPYEDDITFDHEAQMEHYDYFQWQNMPDPDVEVITVQAVKVLTRSHQLTIPEIIATNIMPPSIITHLTSLLGARRRDYPPWPPYDPLHPTNVPYVPDYTNASPVETLDRLLQYFCTTNCHHGYCAVHTGELPLPPPVAIPPIPTSETKQKSTEKTCSKNCFLLGQQHSGRIPVWEAEDIGFLHATLKYGPGSLACDLAVILRKPCNEVEVHRKRWLALQGPPSSSSNSISNKNAYGGKSEFQDFDSDNFTPNYPCSHLGPCDASNTNCPCFENGAHCIGACQIECEDEYGEYDEYDEYDEYNEYDEECDPELCLRCDARNSNREGGCRNSAIQHMRHKRGVIFRSRYGLGFYLSESVREGDLITEYIGDLIYEATTKSRDPIASHSRRQYMFKLNSTFTVDGGAIGNESRYINHASGDQANVQAHVRLVNGEHRIGIFAVRDIGAGEEVFLDYGTEFFQTRKKVVVE</sequence>
<dbReference type="Proteomes" id="UP000629468">
    <property type="component" value="Unassembled WGS sequence"/>
</dbReference>
<dbReference type="GO" id="GO:0031507">
    <property type="term" value="P:heterochromatin formation"/>
    <property type="evidence" value="ECO:0007669"/>
    <property type="project" value="TreeGrafter"/>
</dbReference>
<dbReference type="Pfam" id="PF00856">
    <property type="entry name" value="SET"/>
    <property type="match status" value="1"/>
</dbReference>
<dbReference type="EMBL" id="JABXXO010000014">
    <property type="protein sequence ID" value="KAF7760683.1"/>
    <property type="molecule type" value="Genomic_DNA"/>
</dbReference>
<dbReference type="PANTHER" id="PTHR45747">
    <property type="entry name" value="HISTONE-LYSINE N-METHYLTRANSFERASE E(Z)"/>
    <property type="match status" value="1"/>
</dbReference>
<feature type="region of interest" description="Disordered" evidence="3">
    <location>
        <begin position="43"/>
        <end position="67"/>
    </location>
</feature>
<dbReference type="InterPro" id="IPR045318">
    <property type="entry name" value="EZH1/2-like"/>
</dbReference>
<evidence type="ECO:0000256" key="1">
    <source>
        <dbReference type="ARBA" id="ARBA00023015"/>
    </source>
</evidence>
<comment type="caution">
    <text evidence="5">The sequence shown here is derived from an EMBL/GenBank/DDBJ whole genome shotgun (WGS) entry which is preliminary data.</text>
</comment>
<dbReference type="PROSITE" id="PS50280">
    <property type="entry name" value="SET"/>
    <property type="match status" value="1"/>
</dbReference>
<reference evidence="5 6" key="1">
    <citation type="journal article" name="Sci. Rep.">
        <title>Telomere-to-telomere assembled and centromere annotated genomes of the two main subspecies of the button mushroom Agaricus bisporus reveal especially polymorphic chromosome ends.</title>
        <authorList>
            <person name="Sonnenberg A.S.M."/>
            <person name="Sedaghat-Telgerd N."/>
            <person name="Lavrijssen B."/>
            <person name="Ohm R.A."/>
            <person name="Hendrickx P.M."/>
            <person name="Scholtmeijer K."/>
            <person name="Baars J.J.P."/>
            <person name="van Peer A."/>
        </authorList>
    </citation>
    <scope>NUCLEOTIDE SEQUENCE [LARGE SCALE GENOMIC DNA]</scope>
    <source>
        <strain evidence="5 6">H119_p4</strain>
    </source>
</reference>
<dbReference type="AlphaFoldDB" id="A0A8H7C271"/>
<accession>A0A8H7C271</accession>
<evidence type="ECO:0000313" key="5">
    <source>
        <dbReference type="EMBL" id="KAF7760683.1"/>
    </source>
</evidence>
<dbReference type="PANTHER" id="PTHR45747:SF4">
    <property type="entry name" value="HISTONE-LYSINE N-METHYLTRANSFERASE E(Z)"/>
    <property type="match status" value="1"/>
</dbReference>
<dbReference type="SUPFAM" id="SSF82199">
    <property type="entry name" value="SET domain"/>
    <property type="match status" value="1"/>
</dbReference>
<evidence type="ECO:0000256" key="3">
    <source>
        <dbReference type="SAM" id="MobiDB-lite"/>
    </source>
</evidence>
<dbReference type="GO" id="GO:0003682">
    <property type="term" value="F:chromatin binding"/>
    <property type="evidence" value="ECO:0007669"/>
    <property type="project" value="TreeGrafter"/>
</dbReference>
<dbReference type="InterPro" id="IPR046341">
    <property type="entry name" value="SET_dom_sf"/>
</dbReference>
<keyword evidence="2" id="KW-0804">Transcription</keyword>
<dbReference type="SMART" id="SM00317">
    <property type="entry name" value="SET"/>
    <property type="match status" value="1"/>
</dbReference>
<feature type="compositionally biased region" description="Acidic residues" evidence="3">
    <location>
        <begin position="48"/>
        <end position="60"/>
    </location>
</feature>
<evidence type="ECO:0000259" key="4">
    <source>
        <dbReference type="PROSITE" id="PS50280"/>
    </source>
</evidence>
<proteinExistence type="predicted"/>
<organism evidence="5 6">
    <name type="scientific">Agaricus bisporus var. burnettii</name>
    <dbReference type="NCBI Taxonomy" id="192524"/>
    <lineage>
        <taxon>Eukaryota</taxon>
        <taxon>Fungi</taxon>
        <taxon>Dikarya</taxon>
        <taxon>Basidiomycota</taxon>
        <taxon>Agaricomycotina</taxon>
        <taxon>Agaricomycetes</taxon>
        <taxon>Agaricomycetidae</taxon>
        <taxon>Agaricales</taxon>
        <taxon>Agaricineae</taxon>
        <taxon>Agaricaceae</taxon>
        <taxon>Agaricus</taxon>
    </lineage>
</organism>
<dbReference type="InterPro" id="IPR001214">
    <property type="entry name" value="SET_dom"/>
</dbReference>
<protein>
    <recommendedName>
        <fullName evidence="4">SET domain-containing protein</fullName>
    </recommendedName>
</protein>
<feature type="domain" description="SET" evidence="4">
    <location>
        <begin position="459"/>
        <end position="575"/>
    </location>
</feature>